<keyword evidence="2" id="KW-1185">Reference proteome</keyword>
<accession>A0ABN6T3I8</accession>
<organism evidence="1 2">
    <name type="scientific">Massilia varians</name>
    <dbReference type="NCBI Taxonomy" id="457921"/>
    <lineage>
        <taxon>Bacteria</taxon>
        <taxon>Pseudomonadati</taxon>
        <taxon>Pseudomonadota</taxon>
        <taxon>Betaproteobacteria</taxon>
        <taxon>Burkholderiales</taxon>
        <taxon>Oxalobacteraceae</taxon>
        <taxon>Telluria group</taxon>
        <taxon>Massilia</taxon>
    </lineage>
</organism>
<reference evidence="1" key="1">
    <citation type="submission" date="2022-11" db="EMBL/GenBank/DDBJ databases">
        <title>Isolation and characterization of PLA-degrading bacterium Massilia sp. from Antarctic soil.</title>
        <authorList>
            <person name="Sato K."/>
            <person name="Gomez-Fuentes C."/>
            <person name="Ahmad S.A."/>
            <person name="Zulkharnain A."/>
        </authorList>
    </citation>
    <scope>NUCLEOTIDE SEQUENCE</scope>
    <source>
        <strain evidence="1">N-3</strain>
    </source>
</reference>
<proteinExistence type="predicted"/>
<evidence type="ECO:0008006" key="3">
    <source>
        <dbReference type="Google" id="ProtNLM"/>
    </source>
</evidence>
<name>A0ABN6T3I8_9BURK</name>
<dbReference type="EMBL" id="AP026966">
    <property type="protein sequence ID" value="BDT56742.1"/>
    <property type="molecule type" value="Genomic_DNA"/>
</dbReference>
<evidence type="ECO:0000313" key="1">
    <source>
        <dbReference type="EMBL" id="BDT56742.1"/>
    </source>
</evidence>
<dbReference type="Proteomes" id="UP001163336">
    <property type="component" value="Chromosome"/>
</dbReference>
<gene>
    <name evidence="1" type="ORF">MasN3_02360</name>
</gene>
<protein>
    <recommendedName>
        <fullName evidence="3">Beta-ketoacyl synthase N-terminal domain-containing protein</fullName>
    </recommendedName>
</protein>
<evidence type="ECO:0000313" key="2">
    <source>
        <dbReference type="Proteomes" id="UP001163336"/>
    </source>
</evidence>
<sequence length="297" mass="31194">MLVHLSEEQWRALTLASGVTAELGSIAASDLLPCEENLPTLQLSLMLPMDWPADIRRAATMWIKRTVSQYGWPEAGIAVPEAPEYDHTSPASIVTRLMPGTSEGNAPTVALVIACASLIGQESVDRLAAQSSLFTSSQSGGQIPGEGAAGLLLIDLKLAHACGAEFSLLDPITERRRDTSADDSKRVDASLLLALVEQASKAAAVDISQISMVVADTAHRPNRVLELMGLSAPAIAQVDAADDIVRVGLGSGSCGAVPFVTVLALARHYALERGAPVLCIGNEDPYLRTAALVRLPA</sequence>
<dbReference type="RefSeq" id="WP_281911597.1">
    <property type="nucleotide sequence ID" value="NZ_AP026966.1"/>
</dbReference>